<evidence type="ECO:0000313" key="1">
    <source>
        <dbReference type="EMBL" id="MBC2602076.1"/>
    </source>
</evidence>
<comment type="caution">
    <text evidence="1">The sequence shown here is derived from an EMBL/GenBank/DDBJ whole genome shotgun (WGS) entry which is preliminary data.</text>
</comment>
<dbReference type="Proteomes" id="UP000525652">
    <property type="component" value="Unassembled WGS sequence"/>
</dbReference>
<name>A0A7X1E4F0_9BACT</name>
<dbReference type="RefSeq" id="WP_185692776.1">
    <property type="nucleotide sequence ID" value="NZ_JACHVA010000082.1"/>
</dbReference>
<gene>
    <name evidence="1" type="ORF">H5P30_09840</name>
</gene>
<sequence>MDISQIEELLAEIEEEITLIKRRFNIAHSLGDSNSAKGISATFSDQQFWRKELQKLRARKRYYTQLKAFREGAGPAPFNPSTLSTNIV</sequence>
<dbReference type="AlphaFoldDB" id="A0A7X1E4F0"/>
<accession>A0A7X1E4F0</accession>
<reference evidence="1 2" key="1">
    <citation type="submission" date="2020-07" db="EMBL/GenBank/DDBJ databases">
        <authorList>
            <person name="Feng X."/>
        </authorList>
    </citation>
    <scope>NUCLEOTIDE SEQUENCE [LARGE SCALE GENOMIC DNA]</scope>
    <source>
        <strain evidence="1 2">JCM14086</strain>
    </source>
</reference>
<dbReference type="EMBL" id="JACHVA010000082">
    <property type="protein sequence ID" value="MBC2602076.1"/>
    <property type="molecule type" value="Genomic_DNA"/>
</dbReference>
<proteinExistence type="predicted"/>
<protein>
    <submittedName>
        <fullName evidence="1">Uncharacterized protein</fullName>
    </submittedName>
</protein>
<organism evidence="1 2">
    <name type="scientific">Puniceicoccus vermicola</name>
    <dbReference type="NCBI Taxonomy" id="388746"/>
    <lineage>
        <taxon>Bacteria</taxon>
        <taxon>Pseudomonadati</taxon>
        <taxon>Verrucomicrobiota</taxon>
        <taxon>Opitutia</taxon>
        <taxon>Puniceicoccales</taxon>
        <taxon>Puniceicoccaceae</taxon>
        <taxon>Puniceicoccus</taxon>
    </lineage>
</organism>
<keyword evidence="2" id="KW-1185">Reference proteome</keyword>
<evidence type="ECO:0000313" key="2">
    <source>
        <dbReference type="Proteomes" id="UP000525652"/>
    </source>
</evidence>